<proteinExistence type="predicted"/>
<evidence type="ECO:0000259" key="1">
    <source>
        <dbReference type="Pfam" id="PF13472"/>
    </source>
</evidence>
<dbReference type="InterPro" id="IPR036514">
    <property type="entry name" value="SGNH_hydro_sf"/>
</dbReference>
<sequence length="310" mass="34077">MTTHVVGVWAKKGPVVPNLLSSIYQSTKIMKRIAINLCIAVAAIAFSSHTVSADPIKVACIGDSITFGAGVKDRAENAYPAQLQNLLGSTYKVSNCGTSGIQMRNYLKRWQDKITVIQPDIVTIKLGTNDTHYRDFKKPDNKKIFDTKYRDATLELLEFLTGLKSKPKIYLCYPIPFFKSKDKEKSIVEDIIPALAAIAKEKDLPTIDLHKALEGKGNLVPDGVHPGAEGQTILAKTVAAALKEPKPEKKERAPLYNFRNSDGSQSFKARLKSYDAATGKVTAIKANGSLTSFNIDILHPDDQKYVKAQN</sequence>
<feature type="domain" description="SGNH hydrolase-type esterase" evidence="1">
    <location>
        <begin position="60"/>
        <end position="232"/>
    </location>
</feature>
<dbReference type="EMBL" id="MQWA01000001">
    <property type="protein sequence ID" value="PQJ27240.1"/>
    <property type="molecule type" value="Genomic_DNA"/>
</dbReference>
<evidence type="ECO:0000313" key="3">
    <source>
        <dbReference type="Proteomes" id="UP000239907"/>
    </source>
</evidence>
<comment type="caution">
    <text evidence="2">The sequence shown here is derived from an EMBL/GenBank/DDBJ whole genome shotgun (WGS) entry which is preliminary data.</text>
</comment>
<reference evidence="2 3" key="1">
    <citation type="submission" date="2016-12" db="EMBL/GenBank/DDBJ databases">
        <title>Study of bacterial adaptation to deep sea.</title>
        <authorList>
            <person name="Song J."/>
            <person name="Yoshizawa S."/>
            <person name="Kogure K."/>
        </authorList>
    </citation>
    <scope>NUCLEOTIDE SEQUENCE [LARGE SCALE GENOMIC DNA]</scope>
    <source>
        <strain evidence="2 3">SAORIC-165</strain>
    </source>
</reference>
<dbReference type="Proteomes" id="UP000239907">
    <property type="component" value="Unassembled WGS sequence"/>
</dbReference>
<dbReference type="OrthoDB" id="9777593at2"/>
<organism evidence="2 3">
    <name type="scientific">Rubritalea profundi</name>
    <dbReference type="NCBI Taxonomy" id="1658618"/>
    <lineage>
        <taxon>Bacteria</taxon>
        <taxon>Pseudomonadati</taxon>
        <taxon>Verrucomicrobiota</taxon>
        <taxon>Verrucomicrobiia</taxon>
        <taxon>Verrucomicrobiales</taxon>
        <taxon>Rubritaleaceae</taxon>
        <taxon>Rubritalea</taxon>
    </lineage>
</organism>
<keyword evidence="3" id="KW-1185">Reference proteome</keyword>
<protein>
    <recommendedName>
        <fullName evidence="1">SGNH hydrolase-type esterase domain-containing protein</fullName>
    </recommendedName>
</protein>
<dbReference type="GO" id="GO:0004622">
    <property type="term" value="F:phosphatidylcholine lysophospholipase activity"/>
    <property type="evidence" value="ECO:0007669"/>
    <property type="project" value="TreeGrafter"/>
</dbReference>
<evidence type="ECO:0000313" key="2">
    <source>
        <dbReference type="EMBL" id="PQJ27240.1"/>
    </source>
</evidence>
<dbReference type="InterPro" id="IPR013830">
    <property type="entry name" value="SGNH_hydro"/>
</dbReference>
<dbReference type="SUPFAM" id="SSF52266">
    <property type="entry name" value="SGNH hydrolase"/>
    <property type="match status" value="1"/>
</dbReference>
<dbReference type="PANTHER" id="PTHR30383">
    <property type="entry name" value="THIOESTERASE 1/PROTEASE 1/LYSOPHOSPHOLIPASE L1"/>
    <property type="match status" value="1"/>
</dbReference>
<dbReference type="Gene3D" id="3.40.50.1110">
    <property type="entry name" value="SGNH hydrolase"/>
    <property type="match status" value="1"/>
</dbReference>
<accession>A0A2S7TY51</accession>
<dbReference type="AlphaFoldDB" id="A0A2S7TY51"/>
<dbReference type="PANTHER" id="PTHR30383:SF5">
    <property type="entry name" value="SGNH HYDROLASE-TYPE ESTERASE DOMAIN-CONTAINING PROTEIN"/>
    <property type="match status" value="1"/>
</dbReference>
<gene>
    <name evidence="2" type="ORF">BSZ32_01155</name>
</gene>
<name>A0A2S7TY51_9BACT</name>
<dbReference type="Pfam" id="PF13472">
    <property type="entry name" value="Lipase_GDSL_2"/>
    <property type="match status" value="1"/>
</dbReference>
<dbReference type="InterPro" id="IPR051532">
    <property type="entry name" value="Ester_Hydrolysis_Enzymes"/>
</dbReference>